<dbReference type="EMBL" id="BGPR01011333">
    <property type="protein sequence ID" value="GBN50792.1"/>
    <property type="molecule type" value="Genomic_DNA"/>
</dbReference>
<proteinExistence type="predicted"/>
<feature type="region of interest" description="Disordered" evidence="1">
    <location>
        <begin position="73"/>
        <end position="101"/>
    </location>
</feature>
<keyword evidence="3" id="KW-1185">Reference proteome</keyword>
<evidence type="ECO:0000313" key="2">
    <source>
        <dbReference type="EMBL" id="GBN50792.1"/>
    </source>
</evidence>
<comment type="caution">
    <text evidence="2">The sequence shown here is derived from an EMBL/GenBank/DDBJ whole genome shotgun (WGS) entry which is preliminary data.</text>
</comment>
<feature type="compositionally biased region" description="Polar residues" evidence="1">
    <location>
        <begin position="78"/>
        <end position="88"/>
    </location>
</feature>
<accession>A0A4Y2PI30</accession>
<organism evidence="2 3">
    <name type="scientific">Araneus ventricosus</name>
    <name type="common">Orbweaver spider</name>
    <name type="synonym">Epeira ventricosa</name>
    <dbReference type="NCBI Taxonomy" id="182803"/>
    <lineage>
        <taxon>Eukaryota</taxon>
        <taxon>Metazoa</taxon>
        <taxon>Ecdysozoa</taxon>
        <taxon>Arthropoda</taxon>
        <taxon>Chelicerata</taxon>
        <taxon>Arachnida</taxon>
        <taxon>Araneae</taxon>
        <taxon>Araneomorphae</taxon>
        <taxon>Entelegynae</taxon>
        <taxon>Araneoidea</taxon>
        <taxon>Araneidae</taxon>
        <taxon>Araneus</taxon>
    </lineage>
</organism>
<name>A0A4Y2PI30_ARAVE</name>
<sequence length="101" mass="11378">MNEFLDKERSKHFLTNCNNSRRVPWDIQQRSSHPLSFVGVVLIHASYADEGVVGAIFVSAPYEPELVVDGDARRISPRTAQRRTGNPSESERDLNQVVKSP</sequence>
<evidence type="ECO:0000256" key="1">
    <source>
        <dbReference type="SAM" id="MobiDB-lite"/>
    </source>
</evidence>
<protein>
    <submittedName>
        <fullName evidence="2">Uncharacterized protein</fullName>
    </submittedName>
</protein>
<dbReference type="AlphaFoldDB" id="A0A4Y2PI30"/>
<reference evidence="2 3" key="1">
    <citation type="journal article" date="2019" name="Sci. Rep.">
        <title>Orb-weaving spider Araneus ventricosus genome elucidates the spidroin gene catalogue.</title>
        <authorList>
            <person name="Kono N."/>
            <person name="Nakamura H."/>
            <person name="Ohtoshi R."/>
            <person name="Moran D.A.P."/>
            <person name="Shinohara A."/>
            <person name="Yoshida Y."/>
            <person name="Fujiwara M."/>
            <person name="Mori M."/>
            <person name="Tomita M."/>
            <person name="Arakawa K."/>
        </authorList>
    </citation>
    <scope>NUCLEOTIDE SEQUENCE [LARGE SCALE GENOMIC DNA]</scope>
</reference>
<gene>
    <name evidence="2" type="ORF">AVEN_181184_1</name>
</gene>
<dbReference type="Proteomes" id="UP000499080">
    <property type="component" value="Unassembled WGS sequence"/>
</dbReference>
<evidence type="ECO:0000313" key="3">
    <source>
        <dbReference type="Proteomes" id="UP000499080"/>
    </source>
</evidence>